<dbReference type="InterPro" id="IPR029063">
    <property type="entry name" value="SAM-dependent_MTases_sf"/>
</dbReference>
<reference evidence="8 9" key="1">
    <citation type="journal article" date="2016" name="PLoS ONE">
        <title>Plasmid Characterization and Chromosome Analysis of Two netF+ Clostridium perfringens Isolates Associated with Foal and Canine Necrotizing Enteritis.</title>
        <authorList>
            <person name="Mehdizadeh Gohari I."/>
            <person name="Kropinski A.M."/>
            <person name="Weese S.J."/>
            <person name="Parreira V.R."/>
            <person name="Whitehead A.E."/>
            <person name="Boerlin P."/>
            <person name="Prescott J.F."/>
        </authorList>
    </citation>
    <scope>NUCLEOTIDE SEQUENCE [LARGE SCALE GENOMIC DNA]</scope>
    <source>
        <strain evidence="8 9">JP838</strain>
        <plasmid evidence="9">Plasmid pJFP838A</plasmid>
    </source>
</reference>
<dbReference type="EC" id="2.1.1.37" evidence="1"/>
<dbReference type="Proteomes" id="UP000070260">
    <property type="component" value="Plasmid pJFP838A"/>
</dbReference>
<dbReference type="OrthoDB" id="9813719at2"/>
<dbReference type="InterPro" id="IPR001525">
    <property type="entry name" value="C5_MeTfrase"/>
</dbReference>
<dbReference type="PROSITE" id="PS51679">
    <property type="entry name" value="SAM_MT_C5"/>
    <property type="match status" value="1"/>
</dbReference>
<dbReference type="Gene3D" id="3.90.120.10">
    <property type="entry name" value="DNA Methylase, subunit A, domain 2"/>
    <property type="match status" value="1"/>
</dbReference>
<evidence type="ECO:0000256" key="5">
    <source>
        <dbReference type="ARBA" id="ARBA00022747"/>
    </source>
</evidence>
<dbReference type="NCBIfam" id="TIGR00675">
    <property type="entry name" value="dcm"/>
    <property type="match status" value="1"/>
</dbReference>
<comment type="similarity">
    <text evidence="6 7">Belongs to the class I-like SAM-binding methyltransferase superfamily. C5-methyltransferase family.</text>
</comment>
<protein>
    <recommendedName>
        <fullName evidence="1">DNA (cytosine-5-)-methyltransferase</fullName>
        <ecNumber evidence="1">2.1.1.37</ecNumber>
    </recommendedName>
</protein>
<evidence type="ECO:0000256" key="2">
    <source>
        <dbReference type="ARBA" id="ARBA00022603"/>
    </source>
</evidence>
<accession>A0A140GQY0</accession>
<dbReference type="REBASE" id="139618">
    <property type="entry name" value="M.Cpe838ORF23P"/>
</dbReference>
<dbReference type="Pfam" id="PF00145">
    <property type="entry name" value="DNA_methylase"/>
    <property type="match status" value="1"/>
</dbReference>
<organism evidence="8 9">
    <name type="scientific">Clostridium perfringens</name>
    <dbReference type="NCBI Taxonomy" id="1502"/>
    <lineage>
        <taxon>Bacteria</taxon>
        <taxon>Bacillati</taxon>
        <taxon>Bacillota</taxon>
        <taxon>Clostridia</taxon>
        <taxon>Eubacteriales</taxon>
        <taxon>Clostridiaceae</taxon>
        <taxon>Clostridium</taxon>
    </lineage>
</organism>
<keyword evidence="4 6" id="KW-0949">S-adenosyl-L-methionine</keyword>
<evidence type="ECO:0000313" key="9">
    <source>
        <dbReference type="Proteomes" id="UP000070260"/>
    </source>
</evidence>
<evidence type="ECO:0000256" key="4">
    <source>
        <dbReference type="ARBA" id="ARBA00022691"/>
    </source>
</evidence>
<keyword evidence="8" id="KW-0614">Plasmid</keyword>
<name>A0A140GQY0_CLOPF</name>
<sequence>MIKEDLRYDLLQRPQNNLKVVDLFCGGGIGACGTKLAGYDIVQAIDNNKYAVATYNKNIGEHAINIDIRLVEELPYHDIMISSPVCKSFSFAGNCKGVNDEKYGDLSYHFLRLLEKNKPKAFVFENVKGMVSKKHKTFFDDLVNRLRDIGYEISWKVVNTHNYGVPQLRERIFIVGVRNDIDLKFEFPLEIDDRLKTNLRYAIGDLPNPQMVLNSSKDVYVSEEKSVLENHIGYGIRNDEKEFINDIKAGENWKALSKEKQKAFMKGALNSGGGKTGFLRKVMFDKPSYTITSSMFCKSNAQIIDNHDKYIDGNFSSRYVSRNRQKQWNEPSFTIVSVGKQLPLYPEPSNYDIRNMDKYDCLPPRRFTVRECLRIQTVPDSYVIDSDIPLNKQYEIVGNGIPSLMLYKILINLEKVLLKKKVA</sequence>
<dbReference type="GO" id="GO:0032259">
    <property type="term" value="P:methylation"/>
    <property type="evidence" value="ECO:0007669"/>
    <property type="project" value="UniProtKB-KW"/>
</dbReference>
<dbReference type="RefSeq" id="WP_061429550.1">
    <property type="nucleotide sequence ID" value="NZ_CP013615.1"/>
</dbReference>
<dbReference type="GO" id="GO:0003886">
    <property type="term" value="F:DNA (cytosine-5-)-methyltransferase activity"/>
    <property type="evidence" value="ECO:0007669"/>
    <property type="project" value="UniProtKB-EC"/>
</dbReference>
<evidence type="ECO:0000256" key="3">
    <source>
        <dbReference type="ARBA" id="ARBA00022679"/>
    </source>
</evidence>
<dbReference type="PANTHER" id="PTHR10629">
    <property type="entry name" value="CYTOSINE-SPECIFIC METHYLTRANSFERASE"/>
    <property type="match status" value="1"/>
</dbReference>
<dbReference type="PANTHER" id="PTHR10629:SF52">
    <property type="entry name" value="DNA (CYTOSINE-5)-METHYLTRANSFERASE 1"/>
    <property type="match status" value="1"/>
</dbReference>
<evidence type="ECO:0000256" key="7">
    <source>
        <dbReference type="RuleBase" id="RU000416"/>
    </source>
</evidence>
<dbReference type="AlphaFoldDB" id="A0A140GQY0"/>
<evidence type="ECO:0000256" key="6">
    <source>
        <dbReference type="PROSITE-ProRule" id="PRU01016"/>
    </source>
</evidence>
<keyword evidence="3 6" id="KW-0808">Transferase</keyword>
<geneLocation type="plasmid" evidence="8 9">
    <name>pJFP838A</name>
</geneLocation>
<dbReference type="Gene3D" id="3.40.50.150">
    <property type="entry name" value="Vaccinia Virus protein VP39"/>
    <property type="match status" value="1"/>
</dbReference>
<evidence type="ECO:0000313" key="8">
    <source>
        <dbReference type="EMBL" id="AMN30939.1"/>
    </source>
</evidence>
<dbReference type="PATRIC" id="fig|1502.177.peg.3229"/>
<feature type="active site" evidence="6">
    <location>
        <position position="86"/>
    </location>
</feature>
<dbReference type="SUPFAM" id="SSF53335">
    <property type="entry name" value="S-adenosyl-L-methionine-dependent methyltransferases"/>
    <property type="match status" value="1"/>
</dbReference>
<dbReference type="EMBL" id="CP013615">
    <property type="protein sequence ID" value="AMN30939.1"/>
    <property type="molecule type" value="Genomic_DNA"/>
</dbReference>
<keyword evidence="2 6" id="KW-0489">Methyltransferase</keyword>
<proteinExistence type="inferred from homology"/>
<dbReference type="GO" id="GO:0044027">
    <property type="term" value="P:negative regulation of gene expression via chromosomal CpG island methylation"/>
    <property type="evidence" value="ECO:0007669"/>
    <property type="project" value="TreeGrafter"/>
</dbReference>
<dbReference type="PRINTS" id="PR00105">
    <property type="entry name" value="C5METTRFRASE"/>
</dbReference>
<evidence type="ECO:0000256" key="1">
    <source>
        <dbReference type="ARBA" id="ARBA00011975"/>
    </source>
</evidence>
<gene>
    <name evidence="8" type="ORF">JFP838_pA0023</name>
</gene>
<keyword evidence="5" id="KW-0680">Restriction system</keyword>
<dbReference type="GO" id="GO:0009307">
    <property type="term" value="P:DNA restriction-modification system"/>
    <property type="evidence" value="ECO:0007669"/>
    <property type="project" value="UniProtKB-KW"/>
</dbReference>
<dbReference type="InterPro" id="IPR050390">
    <property type="entry name" value="C5-Methyltransferase"/>
</dbReference>
<dbReference type="GO" id="GO:0003677">
    <property type="term" value="F:DNA binding"/>
    <property type="evidence" value="ECO:0007669"/>
    <property type="project" value="TreeGrafter"/>
</dbReference>